<dbReference type="EMBL" id="CADCVA010000411">
    <property type="protein sequence ID" value="CAA9446593.1"/>
    <property type="molecule type" value="Genomic_DNA"/>
</dbReference>
<feature type="compositionally biased region" description="Basic and acidic residues" evidence="1">
    <location>
        <begin position="234"/>
        <end position="243"/>
    </location>
</feature>
<feature type="region of interest" description="Disordered" evidence="1">
    <location>
        <begin position="65"/>
        <end position="123"/>
    </location>
</feature>
<feature type="compositionally biased region" description="Basic and acidic residues" evidence="1">
    <location>
        <begin position="26"/>
        <end position="43"/>
    </location>
</feature>
<protein>
    <submittedName>
        <fullName evidence="2">Uncharacterized protein</fullName>
    </submittedName>
</protein>
<accession>A0A6J4QU71</accession>
<feature type="non-terminal residue" evidence="2">
    <location>
        <position position="254"/>
    </location>
</feature>
<evidence type="ECO:0000256" key="1">
    <source>
        <dbReference type="SAM" id="MobiDB-lite"/>
    </source>
</evidence>
<feature type="non-terminal residue" evidence="2">
    <location>
        <position position="1"/>
    </location>
</feature>
<feature type="compositionally biased region" description="Basic residues" evidence="1">
    <location>
        <begin position="99"/>
        <end position="119"/>
    </location>
</feature>
<name>A0A6J4QU71_9ACTN</name>
<feature type="region of interest" description="Disordered" evidence="1">
    <location>
        <begin position="155"/>
        <end position="254"/>
    </location>
</feature>
<organism evidence="2">
    <name type="scientific">uncultured Rubrobacteraceae bacterium</name>
    <dbReference type="NCBI Taxonomy" id="349277"/>
    <lineage>
        <taxon>Bacteria</taxon>
        <taxon>Bacillati</taxon>
        <taxon>Actinomycetota</taxon>
        <taxon>Rubrobacteria</taxon>
        <taxon>Rubrobacterales</taxon>
        <taxon>Rubrobacteraceae</taxon>
        <taxon>environmental samples</taxon>
    </lineage>
</organism>
<feature type="region of interest" description="Disordered" evidence="1">
    <location>
        <begin position="1"/>
        <end position="50"/>
    </location>
</feature>
<feature type="compositionally biased region" description="Basic and acidic residues" evidence="1">
    <location>
        <begin position="1"/>
        <end position="17"/>
    </location>
</feature>
<reference evidence="2" key="1">
    <citation type="submission" date="2020-02" db="EMBL/GenBank/DDBJ databases">
        <authorList>
            <person name="Meier V. D."/>
        </authorList>
    </citation>
    <scope>NUCLEOTIDE SEQUENCE</scope>
    <source>
        <strain evidence="2">AVDCRST_MAG82</strain>
    </source>
</reference>
<evidence type="ECO:0000313" key="2">
    <source>
        <dbReference type="EMBL" id="CAA9446593.1"/>
    </source>
</evidence>
<feature type="compositionally biased region" description="Basic and acidic residues" evidence="1">
    <location>
        <begin position="183"/>
        <end position="192"/>
    </location>
</feature>
<sequence length="254" mass="28746">DRTDPTRRSEREAEARAPRRGLLGQLRRDAQGRWRGRGRDEHQRRRPQGRRTLAGLREDVAEDLQGQPRGRRGYTRRGHQDLEDPLHGLLARGQPLLRAGRRHRPRRGRPHQRLAARRRQALDGCDGPLRRRRVLLPDDARGASFLGLDHLQLLRGGGRHRSPGPGPDAGQRPPLRGGPPHGRPQDGGRDVAQDPGEPGGPLRRSRARRDERGLRRPQAAVEPVQKRLAQRGYTLRDTHDHDPPPLAPHRINAL</sequence>
<gene>
    <name evidence="2" type="ORF">AVDCRST_MAG82-3388</name>
</gene>
<dbReference type="AlphaFoldDB" id="A0A6J4QU71"/>
<proteinExistence type="predicted"/>